<keyword evidence="2" id="KW-1185">Reference proteome</keyword>
<proteinExistence type="predicted"/>
<dbReference type="InterPro" id="IPR027417">
    <property type="entry name" value="P-loop_NTPase"/>
</dbReference>
<gene>
    <name evidence="1" type="ORF">SCAR479_12037</name>
</gene>
<reference evidence="1 2" key="1">
    <citation type="submission" date="2024-02" db="EMBL/GenBank/DDBJ databases">
        <title>First draft genome assembly of two strains of Seiridium cardinale.</title>
        <authorList>
            <person name="Emiliani G."/>
            <person name="Scali E."/>
        </authorList>
    </citation>
    <scope>NUCLEOTIDE SEQUENCE [LARGE SCALE GENOMIC DNA]</scope>
    <source>
        <strain evidence="1 2">BM-138-000479</strain>
    </source>
</reference>
<comment type="caution">
    <text evidence="1">The sequence shown here is derived from an EMBL/GenBank/DDBJ whole genome shotgun (WGS) entry which is preliminary data.</text>
</comment>
<dbReference type="EMBL" id="JARVKM010000077">
    <property type="protein sequence ID" value="KAK9771304.1"/>
    <property type="molecule type" value="Genomic_DNA"/>
</dbReference>
<dbReference type="Proteomes" id="UP001465668">
    <property type="component" value="Unassembled WGS sequence"/>
</dbReference>
<evidence type="ECO:0000313" key="2">
    <source>
        <dbReference type="Proteomes" id="UP001465668"/>
    </source>
</evidence>
<protein>
    <submittedName>
        <fullName evidence="1">CCHC-type domain-containing protein</fullName>
    </submittedName>
</protein>
<name>A0ABR2XC10_9PEZI</name>
<organism evidence="1 2">
    <name type="scientific">Seiridium cardinale</name>
    <dbReference type="NCBI Taxonomy" id="138064"/>
    <lineage>
        <taxon>Eukaryota</taxon>
        <taxon>Fungi</taxon>
        <taxon>Dikarya</taxon>
        <taxon>Ascomycota</taxon>
        <taxon>Pezizomycotina</taxon>
        <taxon>Sordariomycetes</taxon>
        <taxon>Xylariomycetidae</taxon>
        <taxon>Amphisphaeriales</taxon>
        <taxon>Sporocadaceae</taxon>
        <taxon>Seiridium</taxon>
    </lineage>
</organism>
<accession>A0ABR2XC10</accession>
<dbReference type="Gene3D" id="3.40.50.300">
    <property type="entry name" value="P-loop containing nucleotide triphosphate hydrolases"/>
    <property type="match status" value="1"/>
</dbReference>
<evidence type="ECO:0000313" key="1">
    <source>
        <dbReference type="EMBL" id="KAK9771304.1"/>
    </source>
</evidence>
<sequence length="384" mass="43219">MTTVEVDELTHNDTVTQLQKFTSRDDFEVDQDLDCARLSCQMTHANVHINRGELDRSSEQVRQQVELLRTALTREADPSSPIRVEMFLLGAQKNSQSALSVTFRLAGKLHGKIHEHCWDPLEDWFRKSVSKRILNKGTWLATLEEPARQPTIDLFQRHPFISHPLNGTAYKPLQVGFDTLDDSQKAIYRSLDSLPHGLAPVVGTAACSKTRFLAYIAQMLLYNDPDQKILVVYPNKAAVDGFPAKAYAFPSETEAGVSFVREMGNPNDDNDAEAGLDAGLSEQDPFLFTFVIQSTIKDSSGKRPARKDFDKASMLLAYLRNFDKGRRVSDLRMREAKSEMKQILADDLSKERIVCATASAARETKFRESFKPTAVFQDGNDRAR</sequence>